<proteinExistence type="predicted"/>
<reference evidence="1" key="1">
    <citation type="submission" date="2014-11" db="EMBL/GenBank/DDBJ databases">
        <authorList>
            <person name="Amaro Gonzalez C."/>
        </authorList>
    </citation>
    <scope>NUCLEOTIDE SEQUENCE</scope>
</reference>
<sequence>MNLSALVWQEMQTWHNNVTAREESSRGSEERLRLFFLLRDEAA</sequence>
<reference evidence="1" key="2">
    <citation type="journal article" date="2015" name="Fish Shellfish Immunol.">
        <title>Early steps in the European eel (Anguilla anguilla)-Vibrio vulnificus interaction in the gills: Role of the RtxA13 toxin.</title>
        <authorList>
            <person name="Callol A."/>
            <person name="Pajuelo D."/>
            <person name="Ebbesson L."/>
            <person name="Teles M."/>
            <person name="MacKenzie S."/>
            <person name="Amaro C."/>
        </authorList>
    </citation>
    <scope>NUCLEOTIDE SEQUENCE</scope>
</reference>
<evidence type="ECO:0000313" key="1">
    <source>
        <dbReference type="EMBL" id="JAH35773.1"/>
    </source>
</evidence>
<accession>A0A0E9S5H8</accession>
<name>A0A0E9S5H8_ANGAN</name>
<dbReference type="AlphaFoldDB" id="A0A0E9S5H8"/>
<organism evidence="1">
    <name type="scientific">Anguilla anguilla</name>
    <name type="common">European freshwater eel</name>
    <name type="synonym">Muraena anguilla</name>
    <dbReference type="NCBI Taxonomy" id="7936"/>
    <lineage>
        <taxon>Eukaryota</taxon>
        <taxon>Metazoa</taxon>
        <taxon>Chordata</taxon>
        <taxon>Craniata</taxon>
        <taxon>Vertebrata</taxon>
        <taxon>Euteleostomi</taxon>
        <taxon>Actinopterygii</taxon>
        <taxon>Neopterygii</taxon>
        <taxon>Teleostei</taxon>
        <taxon>Anguilliformes</taxon>
        <taxon>Anguillidae</taxon>
        <taxon>Anguilla</taxon>
    </lineage>
</organism>
<dbReference type="EMBL" id="GBXM01072804">
    <property type="protein sequence ID" value="JAH35773.1"/>
    <property type="molecule type" value="Transcribed_RNA"/>
</dbReference>
<protein>
    <submittedName>
        <fullName evidence="1">Uncharacterized protein</fullName>
    </submittedName>
</protein>